<evidence type="ECO:0000313" key="1">
    <source>
        <dbReference type="EMBL" id="KAL0128071.1"/>
    </source>
</evidence>
<dbReference type="EMBL" id="JADYXP020000003">
    <property type="protein sequence ID" value="KAL0128071.1"/>
    <property type="molecule type" value="Genomic_DNA"/>
</dbReference>
<protein>
    <submittedName>
        <fullName evidence="1">Uncharacterized protein</fullName>
    </submittedName>
</protein>
<proteinExistence type="predicted"/>
<keyword evidence="2" id="KW-1185">Reference proteome</keyword>
<accession>A0AAW2GNQ0</accession>
<gene>
    <name evidence="1" type="ORF">PUN28_003361</name>
</gene>
<dbReference type="AlphaFoldDB" id="A0AAW2GNQ0"/>
<sequence>MKIWGGITLHFNMIRPDVCLPFRSSDTIQTLRFARFEFFLHYK</sequence>
<organism evidence="1 2">
    <name type="scientific">Cardiocondyla obscurior</name>
    <dbReference type="NCBI Taxonomy" id="286306"/>
    <lineage>
        <taxon>Eukaryota</taxon>
        <taxon>Metazoa</taxon>
        <taxon>Ecdysozoa</taxon>
        <taxon>Arthropoda</taxon>
        <taxon>Hexapoda</taxon>
        <taxon>Insecta</taxon>
        <taxon>Pterygota</taxon>
        <taxon>Neoptera</taxon>
        <taxon>Endopterygota</taxon>
        <taxon>Hymenoptera</taxon>
        <taxon>Apocrita</taxon>
        <taxon>Aculeata</taxon>
        <taxon>Formicoidea</taxon>
        <taxon>Formicidae</taxon>
        <taxon>Myrmicinae</taxon>
        <taxon>Cardiocondyla</taxon>
    </lineage>
</organism>
<comment type="caution">
    <text evidence="1">The sequence shown here is derived from an EMBL/GenBank/DDBJ whole genome shotgun (WGS) entry which is preliminary data.</text>
</comment>
<name>A0AAW2GNQ0_9HYME</name>
<dbReference type="Proteomes" id="UP001430953">
    <property type="component" value="Unassembled WGS sequence"/>
</dbReference>
<evidence type="ECO:0000313" key="2">
    <source>
        <dbReference type="Proteomes" id="UP001430953"/>
    </source>
</evidence>
<reference evidence="1 2" key="1">
    <citation type="submission" date="2023-03" db="EMBL/GenBank/DDBJ databases">
        <title>High recombination rates correlate with genetic variation in Cardiocondyla obscurior ants.</title>
        <authorList>
            <person name="Errbii M."/>
        </authorList>
    </citation>
    <scope>NUCLEOTIDE SEQUENCE [LARGE SCALE GENOMIC DNA]</scope>
    <source>
        <strain evidence="1">Alpha-2009</strain>
        <tissue evidence="1">Whole body</tissue>
    </source>
</reference>